<organism evidence="5 6">
    <name type="scientific">Cryptococcus amylolentus CBS 6039</name>
    <dbReference type="NCBI Taxonomy" id="1295533"/>
    <lineage>
        <taxon>Eukaryota</taxon>
        <taxon>Fungi</taxon>
        <taxon>Dikarya</taxon>
        <taxon>Basidiomycota</taxon>
        <taxon>Agaricomycotina</taxon>
        <taxon>Tremellomycetes</taxon>
        <taxon>Tremellales</taxon>
        <taxon>Cryptococcaceae</taxon>
        <taxon>Cryptococcus</taxon>
    </lineage>
</organism>
<dbReference type="GeneID" id="30156801"/>
<evidence type="ECO:0000313" key="5">
    <source>
        <dbReference type="EMBL" id="ODN76918.1"/>
    </source>
</evidence>
<dbReference type="OrthoDB" id="2575566at2759"/>
<gene>
    <name evidence="5" type="ORF">L202_05492</name>
</gene>
<feature type="compositionally biased region" description="Low complexity" evidence="4">
    <location>
        <begin position="202"/>
        <end position="228"/>
    </location>
</feature>
<dbReference type="Proteomes" id="UP000094065">
    <property type="component" value="Unassembled WGS sequence"/>
</dbReference>
<feature type="compositionally biased region" description="Polar residues" evidence="4">
    <location>
        <begin position="250"/>
        <end position="263"/>
    </location>
</feature>
<dbReference type="STRING" id="1295533.A0A1E3HKQ0"/>
<keyword evidence="3" id="KW-0175">Coiled coil</keyword>
<dbReference type="GO" id="GO:0006397">
    <property type="term" value="P:mRNA processing"/>
    <property type="evidence" value="ECO:0007669"/>
    <property type="project" value="InterPro"/>
</dbReference>
<protein>
    <submittedName>
        <fullName evidence="5">Uncharacterized protein</fullName>
    </submittedName>
</protein>
<dbReference type="Pfam" id="PF05615">
    <property type="entry name" value="THOC7"/>
    <property type="match status" value="1"/>
</dbReference>
<evidence type="ECO:0000256" key="2">
    <source>
        <dbReference type="ARBA" id="ARBA00023242"/>
    </source>
</evidence>
<evidence type="ECO:0000313" key="6">
    <source>
        <dbReference type="Proteomes" id="UP000094065"/>
    </source>
</evidence>
<keyword evidence="2" id="KW-0539">Nucleus</keyword>
<keyword evidence="6" id="KW-1185">Reference proteome</keyword>
<feature type="compositionally biased region" description="Acidic residues" evidence="4">
    <location>
        <begin position="298"/>
        <end position="307"/>
    </location>
</feature>
<dbReference type="GO" id="GO:0000445">
    <property type="term" value="C:THO complex part of transcription export complex"/>
    <property type="evidence" value="ECO:0007669"/>
    <property type="project" value="InterPro"/>
</dbReference>
<dbReference type="EMBL" id="AWGJ01000008">
    <property type="protein sequence ID" value="ODN76918.1"/>
    <property type="molecule type" value="Genomic_DNA"/>
</dbReference>
<reference evidence="5 6" key="1">
    <citation type="submission" date="2016-06" db="EMBL/GenBank/DDBJ databases">
        <title>Evolution of pathogenesis and genome organization in the Tremellales.</title>
        <authorList>
            <person name="Cuomo C."/>
            <person name="Litvintseva A."/>
            <person name="Heitman J."/>
            <person name="Chen Y."/>
            <person name="Sun S."/>
            <person name="Springer D."/>
            <person name="Dromer F."/>
            <person name="Young S."/>
            <person name="Zeng Q."/>
            <person name="Chapman S."/>
            <person name="Gujja S."/>
            <person name="Saif S."/>
            <person name="Birren B."/>
        </authorList>
    </citation>
    <scope>NUCLEOTIDE SEQUENCE [LARGE SCALE GENOMIC DNA]</scope>
    <source>
        <strain evidence="5 6">CBS 6039</strain>
    </source>
</reference>
<name>A0A1E3HKQ0_9TREE</name>
<accession>A0A1E3HKQ0</accession>
<dbReference type="RefSeq" id="XP_018992292.1">
    <property type="nucleotide sequence ID" value="XM_019139801.1"/>
</dbReference>
<sequence>MSTAPFSEDALNRYRIAHPDRDLKPLLRRLHRTTVPSTSGDDSSLEAHLLHLELLKWKSTIERITGSVTNLDRQKEEYTRQAEGLREKTEGMKEVLEREKKELEKARMNRDHRAKCNELASMIKSRGKGRDELDAEISTVQTSLEEQRASHGIYAQAAQARADTFTQISKLVEECRGIKLPVDPTLAAVAVEKEDPPTIITSAPNNVTSSAPSSSGPPSSGAAPKLSANAPIFHPPAKLSVPSHELPNRPSASPISSASNGRNSARPPSYSLPHRPSGMRTSSTPAGAGNGRRGGGLEDGEVGEEGELSERSNSGGGGKRAREGDGGGKRSTRRRRD</sequence>
<feature type="coiled-coil region" evidence="3">
    <location>
        <begin position="61"/>
        <end position="113"/>
    </location>
</feature>
<dbReference type="InterPro" id="IPR008501">
    <property type="entry name" value="THOC7/Mft1"/>
</dbReference>
<proteinExistence type="predicted"/>
<comment type="caution">
    <text evidence="5">The sequence shown here is derived from an EMBL/GenBank/DDBJ whole genome shotgun (WGS) entry which is preliminary data.</text>
</comment>
<comment type="subcellular location">
    <subcellularLocation>
        <location evidence="1">Nucleus</location>
    </subcellularLocation>
</comment>
<evidence type="ECO:0000256" key="4">
    <source>
        <dbReference type="SAM" id="MobiDB-lite"/>
    </source>
</evidence>
<evidence type="ECO:0000256" key="3">
    <source>
        <dbReference type="SAM" id="Coils"/>
    </source>
</evidence>
<feature type="region of interest" description="Disordered" evidence="4">
    <location>
        <begin position="197"/>
        <end position="337"/>
    </location>
</feature>
<evidence type="ECO:0000256" key="1">
    <source>
        <dbReference type="ARBA" id="ARBA00004123"/>
    </source>
</evidence>
<dbReference type="AlphaFoldDB" id="A0A1E3HKQ0"/>